<dbReference type="OrthoDB" id="23478at2157"/>
<dbReference type="Gene3D" id="3.30.420.480">
    <property type="entry name" value="Domain of unknown function (DUF4445)"/>
    <property type="match status" value="1"/>
</dbReference>
<dbReference type="NCBIfam" id="TIGR04270">
    <property type="entry name" value="Rama_corrin_act"/>
    <property type="match status" value="1"/>
</dbReference>
<name>A0A7D5E666_9EURY</name>
<dbReference type="InterPro" id="IPR042259">
    <property type="entry name" value="Raco-like_middle_sf"/>
</dbReference>
<evidence type="ECO:0000313" key="3">
    <source>
        <dbReference type="Proteomes" id="UP000509594"/>
    </source>
</evidence>
<dbReference type="Gene3D" id="3.30.70.20">
    <property type="match status" value="1"/>
</dbReference>
<dbReference type="GO" id="GO:0032259">
    <property type="term" value="P:methylation"/>
    <property type="evidence" value="ECO:0007669"/>
    <property type="project" value="UniProtKB-KW"/>
</dbReference>
<dbReference type="InterPro" id="IPR026339">
    <property type="entry name" value="RamA_corrin_act"/>
</dbReference>
<organism evidence="2 3">
    <name type="scientific">Methanolobus zinderi</name>
    <dbReference type="NCBI Taxonomy" id="536044"/>
    <lineage>
        <taxon>Archaea</taxon>
        <taxon>Methanobacteriati</taxon>
        <taxon>Methanobacteriota</taxon>
        <taxon>Stenosarchaea group</taxon>
        <taxon>Methanomicrobia</taxon>
        <taxon>Methanosarcinales</taxon>
        <taxon>Methanosarcinaceae</taxon>
        <taxon>Methanolobus</taxon>
    </lineage>
</organism>
<dbReference type="InterPro" id="IPR017896">
    <property type="entry name" value="4Fe4S_Fe-S-bd"/>
</dbReference>
<dbReference type="Pfam" id="PF12838">
    <property type="entry name" value="Fer4_7"/>
    <property type="match status" value="1"/>
</dbReference>
<evidence type="ECO:0000259" key="1">
    <source>
        <dbReference type="PROSITE" id="PS51379"/>
    </source>
</evidence>
<keyword evidence="3" id="KW-1185">Reference proteome</keyword>
<dbReference type="AlphaFoldDB" id="A0A7D5E666"/>
<evidence type="ECO:0000313" key="2">
    <source>
        <dbReference type="EMBL" id="QLC49712.1"/>
    </source>
</evidence>
<accession>A0A7D5E666</accession>
<dbReference type="InterPro" id="IPR041414">
    <property type="entry name" value="Raco-like_middle"/>
</dbReference>
<dbReference type="PANTHER" id="PTHR42895">
    <property type="entry name" value="IRON-SULFUR CLUSTER-BINDING PROTEIN-RELATED"/>
    <property type="match status" value="1"/>
</dbReference>
<protein>
    <submittedName>
        <fullName evidence="2">Methylamine methyltransferase corrinoid protein reductive activase</fullName>
    </submittedName>
</protein>
<dbReference type="GeneID" id="55821075"/>
<sequence length="550" mass="59996">MYGIALDLGTSGFRLQLLKLETGNAIKTVMTMKHPLPGGNVIDHLGFAIQVGEDSVHEIITHTIRKMFDELHIPLSMISKIAVCGNPIQLSLFQNIEIRDLAYAGKNMQKRLGIENVKRGLEIYKGYEIFGIDSGLDECEIIVLPSIEHEIGADALAMMVKTDFIEQEEVSIVTDYGTNAEMALKVGDRIVTCSAAAGPAIEGQGIKCGMLASPGAISDVNEENGYWRISVLDENMGAGKGDLIDPVTGDIIEKGDVKARGITGTGVISAVSLAVSTGLISQMPELPNGRLILGEDICLTNRDIAEAGKAIGAIRAAHLTLLIESGVEYEDLTCMYMSGASGTYVDAEKGRKIGLTPIFSKKIVQFGNTSLGLARDIILGKYELREIEDLAERIKADHIMLASNETFKNIYACELAYWTEGMQDEMYNFFLESYGMPGLPDITEPPFIERKVSRDIEDTGYEGISIIKDLDMIIEEKSKGCMQCRICERECPENALRVVPKNGDIYVDYTAHLCLGMSCKRCVGACPVKAINYKQIRPISVEGISAVQSP</sequence>
<dbReference type="GO" id="GO:0008168">
    <property type="term" value="F:methyltransferase activity"/>
    <property type="evidence" value="ECO:0007669"/>
    <property type="project" value="UniProtKB-KW"/>
</dbReference>
<dbReference type="PROSITE" id="PS00198">
    <property type="entry name" value="4FE4S_FER_1"/>
    <property type="match status" value="1"/>
</dbReference>
<dbReference type="InterPro" id="IPR017900">
    <property type="entry name" value="4Fe4S_Fe_S_CS"/>
</dbReference>
<gene>
    <name evidence="2" type="ORF">HWN40_05330</name>
</gene>
<dbReference type="EMBL" id="CP058215">
    <property type="protein sequence ID" value="QLC49712.1"/>
    <property type="molecule type" value="Genomic_DNA"/>
</dbReference>
<dbReference type="Pfam" id="PF17651">
    <property type="entry name" value="Raco_middle"/>
    <property type="match status" value="1"/>
</dbReference>
<dbReference type="RefSeq" id="WP_176964768.1">
    <property type="nucleotide sequence ID" value="NZ_CP058215.1"/>
</dbReference>
<keyword evidence="2" id="KW-0489">Methyltransferase</keyword>
<dbReference type="PROSITE" id="PS51379">
    <property type="entry name" value="4FE4S_FER_2"/>
    <property type="match status" value="2"/>
</dbReference>
<dbReference type="GO" id="GO:0016491">
    <property type="term" value="F:oxidoreductase activity"/>
    <property type="evidence" value="ECO:0007669"/>
    <property type="project" value="UniProtKB-ARBA"/>
</dbReference>
<feature type="domain" description="4Fe-4S ferredoxin-type" evidence="1">
    <location>
        <begin position="503"/>
        <end position="536"/>
    </location>
</feature>
<proteinExistence type="predicted"/>
<dbReference type="InterPro" id="IPR052911">
    <property type="entry name" value="Corrinoid_activation_enz"/>
</dbReference>
<dbReference type="KEGG" id="mzi:HWN40_05330"/>
<reference evidence="2 3" key="1">
    <citation type="submission" date="2020-06" db="EMBL/GenBank/DDBJ databases">
        <title>Methanolobus halotolerans sp. nov., isolated from a saline lake Tus in Siberia.</title>
        <authorList>
            <person name="Shen Y."/>
            <person name="Chen S.-C."/>
            <person name="Lai M.-C."/>
            <person name="Huang H.-H."/>
            <person name="Chiu H.-H."/>
            <person name="Tang S.-L."/>
            <person name="Rogozin D.Y."/>
            <person name="Degermendzhy A.G."/>
        </authorList>
    </citation>
    <scope>NUCLEOTIDE SEQUENCE [LARGE SCALE GENOMIC DNA]</scope>
    <source>
        <strain evidence="2 3">DSM 21339</strain>
    </source>
</reference>
<keyword evidence="2" id="KW-0808">Transferase</keyword>
<dbReference type="Proteomes" id="UP000509594">
    <property type="component" value="Chromosome"/>
</dbReference>
<dbReference type="Pfam" id="PF14574">
    <property type="entry name" value="RACo_C_ter"/>
    <property type="match status" value="1"/>
</dbReference>
<dbReference type="InterPro" id="IPR027980">
    <property type="entry name" value="RACo_C"/>
</dbReference>
<feature type="domain" description="4Fe-4S ferredoxin-type" evidence="1">
    <location>
        <begin position="470"/>
        <end position="501"/>
    </location>
</feature>
<dbReference type="SUPFAM" id="SSF54862">
    <property type="entry name" value="4Fe-4S ferredoxins"/>
    <property type="match status" value="1"/>
</dbReference>
<dbReference type="PANTHER" id="PTHR42895:SF2">
    <property type="entry name" value="IRON-SULFUR CLUSTER PROTEIN"/>
    <property type="match status" value="1"/>
</dbReference>